<dbReference type="Gene3D" id="3.60.10.10">
    <property type="entry name" value="Endonuclease/exonuclease/phosphatase"/>
    <property type="match status" value="1"/>
</dbReference>
<evidence type="ECO:0000313" key="3">
    <source>
        <dbReference type="Proteomes" id="UP001055580"/>
    </source>
</evidence>
<protein>
    <submittedName>
        <fullName evidence="2">Endonuclease/exonuclease/phosphatase family protein</fullName>
    </submittedName>
</protein>
<accession>A0ABY4TY64</accession>
<dbReference type="Proteomes" id="UP001055580">
    <property type="component" value="Chromosome"/>
</dbReference>
<dbReference type="RefSeq" id="WP_250751735.1">
    <property type="nucleotide sequence ID" value="NZ_CP098401.1"/>
</dbReference>
<dbReference type="Pfam" id="PF03372">
    <property type="entry name" value="Exo_endo_phos"/>
    <property type="match status" value="1"/>
</dbReference>
<dbReference type="SUPFAM" id="SSF56219">
    <property type="entry name" value="DNase I-like"/>
    <property type="match status" value="1"/>
</dbReference>
<keyword evidence="3" id="KW-1185">Reference proteome</keyword>
<name>A0ABY4TY64_9SPHN</name>
<dbReference type="InterPro" id="IPR005135">
    <property type="entry name" value="Endo/exonuclease/phosphatase"/>
</dbReference>
<dbReference type="PANTHER" id="PTHR12121:SF36">
    <property type="entry name" value="ENDONUCLEASE_EXONUCLEASE_PHOSPHATASE DOMAIN-CONTAINING PROTEIN"/>
    <property type="match status" value="1"/>
</dbReference>
<sequence>MIVLLLAAAAAPASPSPLRVMSFNVRLPVEADGANRWEARRDIAAAAVRRARPDVIGTQELHKRQGDDLIARLPGYAWFGIDRRGGHADEHMGVVYNRRTIRLVQFGEFWLSDTPTIPGSISWGHPYPRMVTWAIFERVRDKRQFRLLDTHLPYRAEDEGAREKGAQMIVARLTTLPGADLPTVLTGDFNTTPDSATYATLTAALADTRPAAARRDGPEATFHNYTGVADRRIDWILARGFTPLTAKTLNDHKGPVWASDHFPILAELNFTR</sequence>
<dbReference type="PANTHER" id="PTHR12121">
    <property type="entry name" value="CARBON CATABOLITE REPRESSOR PROTEIN 4"/>
    <property type="match status" value="1"/>
</dbReference>
<evidence type="ECO:0000259" key="1">
    <source>
        <dbReference type="Pfam" id="PF03372"/>
    </source>
</evidence>
<keyword evidence="2" id="KW-0255">Endonuclease</keyword>
<reference evidence="2" key="1">
    <citation type="submission" date="2022-05" db="EMBL/GenBank/DDBJ databases">
        <title>Sphingomonas sp. strain RMG20 Genome sequencing and assembly.</title>
        <authorList>
            <person name="Kim I."/>
        </authorList>
    </citation>
    <scope>NUCLEOTIDE SEQUENCE</scope>
    <source>
        <strain evidence="2">RMG20</strain>
    </source>
</reference>
<dbReference type="CDD" id="cd09083">
    <property type="entry name" value="EEP-1"/>
    <property type="match status" value="1"/>
</dbReference>
<feature type="domain" description="Endonuclease/exonuclease/phosphatase" evidence="1">
    <location>
        <begin position="21"/>
        <end position="261"/>
    </location>
</feature>
<organism evidence="2 3">
    <name type="scientific">Sphingomonas donggukensis</name>
    <dbReference type="NCBI Taxonomy" id="2949093"/>
    <lineage>
        <taxon>Bacteria</taxon>
        <taxon>Pseudomonadati</taxon>
        <taxon>Pseudomonadota</taxon>
        <taxon>Alphaproteobacteria</taxon>
        <taxon>Sphingomonadales</taxon>
        <taxon>Sphingomonadaceae</taxon>
        <taxon>Sphingomonas</taxon>
    </lineage>
</organism>
<dbReference type="InterPro" id="IPR036691">
    <property type="entry name" value="Endo/exonu/phosph_ase_sf"/>
</dbReference>
<dbReference type="EMBL" id="CP098401">
    <property type="protein sequence ID" value="URW75486.1"/>
    <property type="molecule type" value="Genomic_DNA"/>
</dbReference>
<gene>
    <name evidence="2" type="ORF">M9980_13280</name>
</gene>
<keyword evidence="2" id="KW-0540">Nuclease</keyword>
<evidence type="ECO:0000313" key="2">
    <source>
        <dbReference type="EMBL" id="URW75486.1"/>
    </source>
</evidence>
<proteinExistence type="predicted"/>
<dbReference type="GO" id="GO:0004519">
    <property type="term" value="F:endonuclease activity"/>
    <property type="evidence" value="ECO:0007669"/>
    <property type="project" value="UniProtKB-KW"/>
</dbReference>
<keyword evidence="2" id="KW-0378">Hydrolase</keyword>
<dbReference type="InterPro" id="IPR050410">
    <property type="entry name" value="CCR4/nocturin_mRNA_transcr"/>
</dbReference>